<keyword evidence="4" id="KW-0472">Membrane</keyword>
<reference evidence="5" key="2">
    <citation type="submission" date="2020-08" db="EMBL/GenBank/DDBJ databases">
        <title>Draft Genome Sequence of Cumin Blight Pathogen Alternaria burnsii.</title>
        <authorList>
            <person name="Feng Z."/>
        </authorList>
    </citation>
    <scope>NUCLEOTIDE SEQUENCE</scope>
    <source>
        <strain evidence="5">CBS107.38</strain>
    </source>
</reference>
<evidence type="ECO:0000256" key="3">
    <source>
        <dbReference type="ARBA" id="ARBA00022679"/>
    </source>
</evidence>
<dbReference type="RefSeq" id="XP_038790021.1">
    <property type="nucleotide sequence ID" value="XM_038926729.1"/>
</dbReference>
<sequence length="345" mass="39025">MSESRRSSISSTWSEDNQTPCVRYSLRRPTPFRMLKYVGIFVLGLALVFLLSTRIPVSSKVLPTRIPAPTSVPASQAASTSSQSFPRIGKVTASFGVEDPVYEAAIASHQAHNDLHGYPQFILRERMLPGLWSKHAFLLTILGAELAKPAAERLEWLFWHDRDTILMNPNVPLQVFLPPVQDVHLVVTNDRHGLNNGVFFIRVDEWAIRFFAAALSLKEYNPDIQLKYSEQSAMEEVSMRQYFSSAIAHVPQRWFNGFPPNPAHPDKPSLARPASLLIHFASNRDGKRPERMAYWAGVARSKGDKWIKPLNETGYPAEIEEYWARIGKGEDVENLCKEIGARVWT</sequence>
<protein>
    <recommendedName>
        <fullName evidence="7">Glycosyltransferase family 34 protein</fullName>
    </recommendedName>
</protein>
<keyword evidence="4" id="KW-1133">Transmembrane helix</keyword>
<dbReference type="GO" id="GO:0000139">
    <property type="term" value="C:Golgi membrane"/>
    <property type="evidence" value="ECO:0007669"/>
    <property type="project" value="TreeGrafter"/>
</dbReference>
<evidence type="ECO:0008006" key="7">
    <source>
        <dbReference type="Google" id="ProtNLM"/>
    </source>
</evidence>
<dbReference type="GeneID" id="62199907"/>
<gene>
    <name evidence="5" type="ORF">GT037_001682</name>
</gene>
<evidence type="ECO:0000256" key="4">
    <source>
        <dbReference type="SAM" id="Phobius"/>
    </source>
</evidence>
<proteinExistence type="inferred from homology"/>
<comment type="similarity">
    <text evidence="1">Belongs to the glycosyltransferase 34 family.</text>
</comment>
<comment type="caution">
    <text evidence="5">The sequence shown here is derived from an EMBL/GenBank/DDBJ whole genome shotgun (WGS) entry which is preliminary data.</text>
</comment>
<dbReference type="Pfam" id="PF05637">
    <property type="entry name" value="Glyco_transf_34"/>
    <property type="match status" value="1"/>
</dbReference>
<evidence type="ECO:0000256" key="2">
    <source>
        <dbReference type="ARBA" id="ARBA00022676"/>
    </source>
</evidence>
<dbReference type="Proteomes" id="UP000596902">
    <property type="component" value="Unassembled WGS sequence"/>
</dbReference>
<evidence type="ECO:0000313" key="6">
    <source>
        <dbReference type="Proteomes" id="UP000596902"/>
    </source>
</evidence>
<dbReference type="GO" id="GO:0016757">
    <property type="term" value="F:glycosyltransferase activity"/>
    <property type="evidence" value="ECO:0007669"/>
    <property type="project" value="UniProtKB-KW"/>
</dbReference>
<evidence type="ECO:0000256" key="1">
    <source>
        <dbReference type="ARBA" id="ARBA00005664"/>
    </source>
</evidence>
<dbReference type="PANTHER" id="PTHR31306:SF8">
    <property type="entry name" value="GLYCOSYLTRANSFERASE FAMILY 34 PROTEIN"/>
    <property type="match status" value="1"/>
</dbReference>
<dbReference type="OrthoDB" id="407658at2759"/>
<keyword evidence="4" id="KW-0812">Transmembrane</keyword>
<dbReference type="Gene3D" id="3.90.550.10">
    <property type="entry name" value="Spore Coat Polysaccharide Biosynthesis Protein SpsA, Chain A"/>
    <property type="match status" value="1"/>
</dbReference>
<keyword evidence="2" id="KW-0328">Glycosyltransferase</keyword>
<dbReference type="InterPro" id="IPR008630">
    <property type="entry name" value="Glyco_trans_34"/>
</dbReference>
<name>A0A8H7B922_9PLEO</name>
<organism evidence="5 6">
    <name type="scientific">Alternaria burnsii</name>
    <dbReference type="NCBI Taxonomy" id="1187904"/>
    <lineage>
        <taxon>Eukaryota</taxon>
        <taxon>Fungi</taxon>
        <taxon>Dikarya</taxon>
        <taxon>Ascomycota</taxon>
        <taxon>Pezizomycotina</taxon>
        <taxon>Dothideomycetes</taxon>
        <taxon>Pleosporomycetidae</taxon>
        <taxon>Pleosporales</taxon>
        <taxon>Pleosporineae</taxon>
        <taxon>Pleosporaceae</taxon>
        <taxon>Alternaria</taxon>
        <taxon>Alternaria sect. Alternaria</taxon>
    </lineage>
</organism>
<dbReference type="PANTHER" id="PTHR31306">
    <property type="entry name" value="ALPHA-1,6-MANNOSYLTRANSFERASE MNN11-RELATED"/>
    <property type="match status" value="1"/>
</dbReference>
<dbReference type="InterPro" id="IPR029044">
    <property type="entry name" value="Nucleotide-diphossugar_trans"/>
</dbReference>
<dbReference type="AlphaFoldDB" id="A0A8H7B922"/>
<dbReference type="GO" id="GO:0006487">
    <property type="term" value="P:protein N-linked glycosylation"/>
    <property type="evidence" value="ECO:0007669"/>
    <property type="project" value="TreeGrafter"/>
</dbReference>
<dbReference type="EMBL" id="JAAABM010000002">
    <property type="protein sequence ID" value="KAF7680031.1"/>
    <property type="molecule type" value="Genomic_DNA"/>
</dbReference>
<keyword evidence="6" id="KW-1185">Reference proteome</keyword>
<evidence type="ECO:0000313" key="5">
    <source>
        <dbReference type="EMBL" id="KAF7680031.1"/>
    </source>
</evidence>
<feature type="transmembrane region" description="Helical" evidence="4">
    <location>
        <begin position="34"/>
        <end position="52"/>
    </location>
</feature>
<accession>A0A8H7B922</accession>
<reference evidence="5" key="1">
    <citation type="submission" date="2020-01" db="EMBL/GenBank/DDBJ databases">
        <authorList>
            <person name="Feng Z.H.Z."/>
        </authorList>
    </citation>
    <scope>NUCLEOTIDE SEQUENCE</scope>
    <source>
        <strain evidence="5">CBS107.38</strain>
    </source>
</reference>
<keyword evidence="3" id="KW-0808">Transferase</keyword>